<dbReference type="AlphaFoldDB" id="M9L7L2"/>
<reference evidence="6 7" key="1">
    <citation type="submission" date="2012-10" db="EMBL/GenBank/DDBJ databases">
        <title>Draft Genome Sequence of Paenibacillus popilliae ATCC 14706T.</title>
        <authorList>
            <person name="Iiyama K."/>
            <person name="Mori K."/>
            <person name="Mon H."/>
            <person name="Chieda Y."/>
            <person name="Lee J.M."/>
            <person name="Kusakabe T."/>
            <person name="Tashiro K."/>
            <person name="Asano S."/>
            <person name="Yasunaga-Aoki C."/>
            <person name="Shimizu S."/>
        </authorList>
    </citation>
    <scope>NUCLEOTIDE SEQUENCE [LARGE SCALE GENOMIC DNA]</scope>
    <source>
        <strain evidence="6 7">ATCC 14706</strain>
    </source>
</reference>
<dbReference type="Pfam" id="PF13365">
    <property type="entry name" value="Trypsin_2"/>
    <property type="match status" value="1"/>
</dbReference>
<evidence type="ECO:0000256" key="3">
    <source>
        <dbReference type="ARBA" id="ARBA00022801"/>
    </source>
</evidence>
<dbReference type="InterPro" id="IPR001478">
    <property type="entry name" value="PDZ"/>
</dbReference>
<dbReference type="GO" id="GO:0004252">
    <property type="term" value="F:serine-type endopeptidase activity"/>
    <property type="evidence" value="ECO:0007669"/>
    <property type="project" value="InterPro"/>
</dbReference>
<keyword evidence="7" id="KW-1185">Reference proteome</keyword>
<evidence type="ECO:0000256" key="2">
    <source>
        <dbReference type="ARBA" id="ARBA00022670"/>
    </source>
</evidence>
<name>M9L7L2_PAEPP</name>
<evidence type="ECO:0000313" key="7">
    <source>
        <dbReference type="Proteomes" id="UP000029453"/>
    </source>
</evidence>
<organism evidence="6 7">
    <name type="scientific">Paenibacillus popilliae ATCC 14706</name>
    <dbReference type="NCBI Taxonomy" id="1212764"/>
    <lineage>
        <taxon>Bacteria</taxon>
        <taxon>Bacillati</taxon>
        <taxon>Bacillota</taxon>
        <taxon>Bacilli</taxon>
        <taxon>Bacillales</taxon>
        <taxon>Paenibacillaceae</taxon>
        <taxon>Paenibacillus</taxon>
    </lineage>
</organism>
<protein>
    <submittedName>
        <fullName evidence="6">Trypsin-like serine protease</fullName>
    </submittedName>
</protein>
<dbReference type="Proteomes" id="UP000029453">
    <property type="component" value="Unassembled WGS sequence"/>
</dbReference>
<dbReference type="SMART" id="SM00228">
    <property type="entry name" value="PDZ"/>
    <property type="match status" value="1"/>
</dbReference>
<keyword evidence="4" id="KW-0720">Serine protease</keyword>
<dbReference type="InterPro" id="IPR051201">
    <property type="entry name" value="Chloro_Bact_Ser_Proteases"/>
</dbReference>
<dbReference type="Pfam" id="PF13180">
    <property type="entry name" value="PDZ_2"/>
    <property type="match status" value="1"/>
</dbReference>
<evidence type="ECO:0000259" key="5">
    <source>
        <dbReference type="SMART" id="SM00228"/>
    </source>
</evidence>
<dbReference type="InterPro" id="IPR036034">
    <property type="entry name" value="PDZ_sf"/>
</dbReference>
<dbReference type="PANTHER" id="PTHR43343">
    <property type="entry name" value="PEPTIDASE S12"/>
    <property type="match status" value="1"/>
</dbReference>
<proteinExistence type="inferred from homology"/>
<dbReference type="InterPro" id="IPR009003">
    <property type="entry name" value="Peptidase_S1_PA"/>
</dbReference>
<dbReference type="PANTHER" id="PTHR43343:SF3">
    <property type="entry name" value="PROTEASE DO-LIKE 8, CHLOROPLASTIC"/>
    <property type="match status" value="1"/>
</dbReference>
<dbReference type="InterPro" id="IPR001940">
    <property type="entry name" value="Peptidase_S1C"/>
</dbReference>
<feature type="domain" description="PDZ" evidence="5">
    <location>
        <begin position="287"/>
        <end position="365"/>
    </location>
</feature>
<sequence>MKKGEKRIKAVHARVKGLCGGMLALVLLWGAMPLAAHGADAVMMKAASIDGKVYVQAEAMQQWFGGEGTYNSKTQTYSYTPNDVPAVIQKVGPSVVTIVREKEGVGYDGHGSGFVVREDGWIVTNAHVVEGASKLQVVALDGTAYSVKKWYADAAIDLALLQIKASGLKPVAFAKQTPQVGEPVLALGTPQSMMLRNSATVGIVSGIERSYVAPGKWGYNYKMIQADVAINGGNSGGPLYNMKGEVIGVNSSKFTGNDIDNMGFVIPADTVQMAIRHFMNYGKIKRADLGIELEEDYAASEGLPGAEPLRVTAVQSEVAKQAGICEGDVLYAVGGRQVKTLADVIEALKLRLPGQRVSLTMQSDGDVVERTVALVEG</sequence>
<evidence type="ECO:0000313" key="6">
    <source>
        <dbReference type="EMBL" id="GAC40962.1"/>
    </source>
</evidence>
<dbReference type="RefSeq" id="WP_006284230.1">
    <property type="nucleotide sequence ID" value="NZ_BALG01000017.1"/>
</dbReference>
<dbReference type="EMBL" id="BALG01000017">
    <property type="protein sequence ID" value="GAC40962.1"/>
    <property type="molecule type" value="Genomic_DNA"/>
</dbReference>
<accession>M9L7L2</accession>
<gene>
    <name evidence="6" type="ORF">PPOP_0302</name>
</gene>
<dbReference type="SUPFAM" id="SSF50156">
    <property type="entry name" value="PDZ domain-like"/>
    <property type="match status" value="1"/>
</dbReference>
<dbReference type="SUPFAM" id="SSF50494">
    <property type="entry name" value="Trypsin-like serine proteases"/>
    <property type="match status" value="1"/>
</dbReference>
<comment type="caution">
    <text evidence="6">The sequence shown here is derived from an EMBL/GenBank/DDBJ whole genome shotgun (WGS) entry which is preliminary data.</text>
</comment>
<evidence type="ECO:0000256" key="1">
    <source>
        <dbReference type="ARBA" id="ARBA00010541"/>
    </source>
</evidence>
<keyword evidence="3" id="KW-0378">Hydrolase</keyword>
<dbReference type="GO" id="GO:0006508">
    <property type="term" value="P:proteolysis"/>
    <property type="evidence" value="ECO:0007669"/>
    <property type="project" value="UniProtKB-KW"/>
</dbReference>
<dbReference type="InterPro" id="IPR043504">
    <property type="entry name" value="Peptidase_S1_PA_chymotrypsin"/>
</dbReference>
<dbReference type="Gene3D" id="2.30.42.10">
    <property type="match status" value="1"/>
</dbReference>
<dbReference type="Gene3D" id="2.40.10.10">
    <property type="entry name" value="Trypsin-like serine proteases"/>
    <property type="match status" value="2"/>
</dbReference>
<dbReference type="PRINTS" id="PR00834">
    <property type="entry name" value="PROTEASES2C"/>
</dbReference>
<keyword evidence="2 6" id="KW-0645">Protease</keyword>
<evidence type="ECO:0000256" key="4">
    <source>
        <dbReference type="ARBA" id="ARBA00022825"/>
    </source>
</evidence>
<comment type="similarity">
    <text evidence="1">Belongs to the peptidase S1C family.</text>
</comment>